<dbReference type="OrthoDB" id="10516275at2759"/>
<feature type="compositionally biased region" description="Low complexity" evidence="1">
    <location>
        <begin position="28"/>
        <end position="39"/>
    </location>
</feature>
<proteinExistence type="predicted"/>
<dbReference type="Proteomes" id="UP000027073">
    <property type="component" value="Unassembled WGS sequence"/>
</dbReference>
<accession>A0A067NKC7</accession>
<sequence length="80" mass="8939">MSTVAMKSSICITSQEDQHTHKIQQWVSSTSPASSNSSLSDEDITKTQCDSDEDEDIGVVFIARRVRVTQVKGRLVRVQR</sequence>
<reference evidence="3" key="1">
    <citation type="journal article" date="2014" name="Proc. Natl. Acad. Sci. U.S.A.">
        <title>Extensive sampling of basidiomycete genomes demonstrates inadequacy of the white-rot/brown-rot paradigm for wood decay fungi.</title>
        <authorList>
            <person name="Riley R."/>
            <person name="Salamov A.A."/>
            <person name="Brown D.W."/>
            <person name="Nagy L.G."/>
            <person name="Floudas D."/>
            <person name="Held B.W."/>
            <person name="Levasseur A."/>
            <person name="Lombard V."/>
            <person name="Morin E."/>
            <person name="Otillar R."/>
            <person name="Lindquist E.A."/>
            <person name="Sun H."/>
            <person name="LaButti K.M."/>
            <person name="Schmutz J."/>
            <person name="Jabbour D."/>
            <person name="Luo H."/>
            <person name="Baker S.E."/>
            <person name="Pisabarro A.G."/>
            <person name="Walton J.D."/>
            <person name="Blanchette R.A."/>
            <person name="Henrissat B."/>
            <person name="Martin F."/>
            <person name="Cullen D."/>
            <person name="Hibbett D.S."/>
            <person name="Grigoriev I.V."/>
        </authorList>
    </citation>
    <scope>NUCLEOTIDE SEQUENCE [LARGE SCALE GENOMIC DNA]</scope>
    <source>
        <strain evidence="3">PC15</strain>
    </source>
</reference>
<dbReference type="HOGENOM" id="CLU_2590736_0_0_1"/>
<dbReference type="EMBL" id="KL198008">
    <property type="protein sequence ID" value="KDQ28354.1"/>
    <property type="molecule type" value="Genomic_DNA"/>
</dbReference>
<dbReference type="InParanoid" id="A0A067NKC7"/>
<name>A0A067NKC7_PLEO1</name>
<dbReference type="AlphaFoldDB" id="A0A067NKC7"/>
<evidence type="ECO:0000313" key="2">
    <source>
        <dbReference type="EMBL" id="KDQ28354.1"/>
    </source>
</evidence>
<dbReference type="VEuPathDB" id="FungiDB:PLEOSDRAFT_1105018"/>
<evidence type="ECO:0000256" key="1">
    <source>
        <dbReference type="SAM" id="MobiDB-lite"/>
    </source>
</evidence>
<gene>
    <name evidence="2" type="ORF">PLEOSDRAFT_1105018</name>
</gene>
<organism evidence="2 3">
    <name type="scientific">Pleurotus ostreatus (strain PC15)</name>
    <name type="common">Oyster mushroom</name>
    <dbReference type="NCBI Taxonomy" id="1137138"/>
    <lineage>
        <taxon>Eukaryota</taxon>
        <taxon>Fungi</taxon>
        <taxon>Dikarya</taxon>
        <taxon>Basidiomycota</taxon>
        <taxon>Agaricomycotina</taxon>
        <taxon>Agaricomycetes</taxon>
        <taxon>Agaricomycetidae</taxon>
        <taxon>Agaricales</taxon>
        <taxon>Pleurotineae</taxon>
        <taxon>Pleurotaceae</taxon>
        <taxon>Pleurotus</taxon>
    </lineage>
</organism>
<feature type="region of interest" description="Disordered" evidence="1">
    <location>
        <begin position="22"/>
        <end position="52"/>
    </location>
</feature>
<protein>
    <submittedName>
        <fullName evidence="2">Uncharacterized protein</fullName>
    </submittedName>
</protein>
<evidence type="ECO:0000313" key="3">
    <source>
        <dbReference type="Proteomes" id="UP000027073"/>
    </source>
</evidence>